<evidence type="ECO:0000313" key="1">
    <source>
        <dbReference type="EMBL" id="KAJ2003805.1"/>
    </source>
</evidence>
<accession>A0A9W8BE37</accession>
<reference evidence="1" key="1">
    <citation type="submission" date="2022-07" db="EMBL/GenBank/DDBJ databases">
        <title>Phylogenomic reconstructions and comparative analyses of Kickxellomycotina fungi.</title>
        <authorList>
            <person name="Reynolds N.K."/>
            <person name="Stajich J.E."/>
            <person name="Barry K."/>
            <person name="Grigoriev I.V."/>
            <person name="Crous P."/>
            <person name="Smith M.E."/>
        </authorList>
    </citation>
    <scope>NUCLEOTIDE SEQUENCE</scope>
    <source>
        <strain evidence="1">IMI 214461</strain>
    </source>
</reference>
<proteinExistence type="predicted"/>
<comment type="caution">
    <text evidence="1">The sequence shown here is derived from an EMBL/GenBank/DDBJ whole genome shotgun (WGS) entry which is preliminary data.</text>
</comment>
<gene>
    <name evidence="1" type="ORF">H4R26_002867</name>
</gene>
<sequence>MLSAARRIPAVRNINAAHSRYLHQRSVVGASGFLGKLFGGGKKKDVSEPLDSTPLASGDIISDDSRASYERLAEDMDTETLQPKFPKRQYSPARLAIRVKEVLQTCEVSEDGANWELTSLEDKDVKLKVLSGVMKYAKLPVSSRMLNNIRTVGDLLAELNQGALSKDAGHPVSQFYTKHSQELPANMKFEPFVKGTRKLHAHQ</sequence>
<evidence type="ECO:0000313" key="2">
    <source>
        <dbReference type="Proteomes" id="UP001150907"/>
    </source>
</evidence>
<dbReference type="AlphaFoldDB" id="A0A9W8BE37"/>
<organism evidence="1 2">
    <name type="scientific">Coemansia thaxteri</name>
    <dbReference type="NCBI Taxonomy" id="2663907"/>
    <lineage>
        <taxon>Eukaryota</taxon>
        <taxon>Fungi</taxon>
        <taxon>Fungi incertae sedis</taxon>
        <taxon>Zoopagomycota</taxon>
        <taxon>Kickxellomycotina</taxon>
        <taxon>Kickxellomycetes</taxon>
        <taxon>Kickxellales</taxon>
        <taxon>Kickxellaceae</taxon>
        <taxon>Coemansia</taxon>
    </lineage>
</organism>
<keyword evidence="2" id="KW-1185">Reference proteome</keyword>
<dbReference type="OrthoDB" id="6220758at2759"/>
<dbReference type="Proteomes" id="UP001150907">
    <property type="component" value="Unassembled WGS sequence"/>
</dbReference>
<dbReference type="EMBL" id="JANBQF010000195">
    <property type="protein sequence ID" value="KAJ2003805.1"/>
    <property type="molecule type" value="Genomic_DNA"/>
</dbReference>
<protein>
    <submittedName>
        <fullName evidence="1">Uncharacterized protein</fullName>
    </submittedName>
</protein>
<name>A0A9W8BE37_9FUNG</name>